<evidence type="ECO:0000259" key="4">
    <source>
        <dbReference type="Pfam" id="PF00361"/>
    </source>
</evidence>
<dbReference type="AlphaFoldDB" id="A0A9D2B5Q5"/>
<feature type="transmembrane region" description="Helical" evidence="3">
    <location>
        <begin position="25"/>
        <end position="51"/>
    </location>
</feature>
<reference evidence="5" key="1">
    <citation type="journal article" date="2021" name="PeerJ">
        <title>Extensive microbial diversity within the chicken gut microbiome revealed by metagenomics and culture.</title>
        <authorList>
            <person name="Gilroy R."/>
            <person name="Ravi A."/>
            <person name="Getino M."/>
            <person name="Pursley I."/>
            <person name="Horton D.L."/>
            <person name="Alikhan N.F."/>
            <person name="Baker D."/>
            <person name="Gharbi K."/>
            <person name="Hall N."/>
            <person name="Watson M."/>
            <person name="Adriaenssens E.M."/>
            <person name="Foster-Nyarko E."/>
            <person name="Jarju S."/>
            <person name="Secka A."/>
            <person name="Antonio M."/>
            <person name="Oren A."/>
            <person name="Chaudhuri R.R."/>
            <person name="La Ragione R."/>
            <person name="Hildebrand F."/>
            <person name="Pallen M.J."/>
        </authorList>
    </citation>
    <scope>NUCLEOTIDE SEQUENCE</scope>
    <source>
        <strain evidence="5">1193</strain>
    </source>
</reference>
<feature type="transmembrane region" description="Helical" evidence="3">
    <location>
        <begin position="91"/>
        <end position="111"/>
    </location>
</feature>
<evidence type="ECO:0000256" key="3">
    <source>
        <dbReference type="SAM" id="Phobius"/>
    </source>
</evidence>
<keyword evidence="3" id="KW-0472">Membrane</keyword>
<feature type="transmembrane region" description="Helical" evidence="3">
    <location>
        <begin position="233"/>
        <end position="251"/>
    </location>
</feature>
<feature type="transmembrane region" description="Helical" evidence="3">
    <location>
        <begin position="191"/>
        <end position="213"/>
    </location>
</feature>
<evidence type="ECO:0000256" key="1">
    <source>
        <dbReference type="ARBA" id="ARBA00004127"/>
    </source>
</evidence>
<proteinExistence type="predicted"/>
<evidence type="ECO:0000256" key="2">
    <source>
        <dbReference type="RuleBase" id="RU000320"/>
    </source>
</evidence>
<dbReference type="Pfam" id="PF00361">
    <property type="entry name" value="Proton_antipo_M"/>
    <property type="match status" value="1"/>
</dbReference>
<dbReference type="GO" id="GO:0016020">
    <property type="term" value="C:membrane"/>
    <property type="evidence" value="ECO:0007669"/>
    <property type="project" value="UniProtKB-SubCell"/>
</dbReference>
<dbReference type="InterPro" id="IPR001750">
    <property type="entry name" value="ND/Mrp_TM"/>
</dbReference>
<feature type="transmembrane region" description="Helical" evidence="3">
    <location>
        <begin position="158"/>
        <end position="179"/>
    </location>
</feature>
<evidence type="ECO:0000313" key="6">
    <source>
        <dbReference type="Proteomes" id="UP000824248"/>
    </source>
</evidence>
<feature type="domain" description="NADH:quinone oxidoreductase/Mrp antiporter transmembrane" evidence="4">
    <location>
        <begin position="2"/>
        <end position="112"/>
    </location>
</feature>
<keyword evidence="3" id="KW-1133">Transmembrane helix</keyword>
<reference evidence="5" key="2">
    <citation type="submission" date="2021-04" db="EMBL/GenBank/DDBJ databases">
        <authorList>
            <person name="Gilroy R."/>
        </authorList>
    </citation>
    <scope>NUCLEOTIDE SEQUENCE</scope>
    <source>
        <strain evidence="5">1193</strain>
    </source>
</reference>
<comment type="caution">
    <text evidence="5">The sequence shown here is derived from an EMBL/GenBank/DDBJ whole genome shotgun (WGS) entry which is preliminary data.</text>
</comment>
<comment type="subcellular location">
    <subcellularLocation>
        <location evidence="1">Endomembrane system</location>
        <topology evidence="1">Multi-pass membrane protein</topology>
    </subcellularLocation>
    <subcellularLocation>
        <location evidence="2">Membrane</location>
        <topology evidence="2">Multi-pass membrane protein</topology>
    </subcellularLocation>
</comment>
<dbReference type="EMBL" id="DXFC01000241">
    <property type="protein sequence ID" value="HIX62168.1"/>
    <property type="molecule type" value="Genomic_DNA"/>
</dbReference>
<protein>
    <recommendedName>
        <fullName evidence="4">NADH:quinone oxidoreductase/Mrp antiporter transmembrane domain-containing protein</fullName>
    </recommendedName>
</protein>
<dbReference type="PANTHER" id="PTHR43373">
    <property type="entry name" value="NA(+)/H(+) ANTIPORTER SUBUNIT"/>
    <property type="match status" value="1"/>
</dbReference>
<dbReference type="InterPro" id="IPR050616">
    <property type="entry name" value="CPA3_Na-H_Antiporter_A"/>
</dbReference>
<evidence type="ECO:0000313" key="5">
    <source>
        <dbReference type="EMBL" id="HIX62168.1"/>
    </source>
</evidence>
<dbReference type="Proteomes" id="UP000824248">
    <property type="component" value="Unassembled WGS sequence"/>
</dbReference>
<sequence>MLSGVMVKAGIVGWLSTLPLGNPEAGLALLGHGITLVGLLGAFVAALLGVIQRQPKAVLAYSSVSQLGMLASLVGVGLSAPGLWPTLLTPVALFAAHHGLTKGALFLGVGISEHPPRLPLWLIGLLLVLPALSLSGVLASGLVAKYSMKEALYAGEHAALVTWLSLAAVGSTLLMSRALWLQWRERGDRALAWRSSMSLAWLSTVLSALTLPWWLPLGESGMAWPPLQELPALVWPAALGLTLAGLVGWASRQAAFQPAWLADEWLRQGDLWWVYASLARRVTTVMRVLGERLGTRVQRIRQRLRGGERSGMRKLDRATRIEQFFIRFNAPLMIGLALLLLLGLWLG</sequence>
<feature type="transmembrane region" description="Helical" evidence="3">
    <location>
        <begin position="324"/>
        <end position="346"/>
    </location>
</feature>
<dbReference type="GO" id="GO:0012505">
    <property type="term" value="C:endomembrane system"/>
    <property type="evidence" value="ECO:0007669"/>
    <property type="project" value="UniProtKB-SubCell"/>
</dbReference>
<name>A0A9D2B5Q5_9GAMM</name>
<organism evidence="5 6">
    <name type="scientific">Candidatus Halomonas stercoripullorum</name>
    <dbReference type="NCBI Taxonomy" id="2838617"/>
    <lineage>
        <taxon>Bacteria</taxon>
        <taxon>Pseudomonadati</taxon>
        <taxon>Pseudomonadota</taxon>
        <taxon>Gammaproteobacteria</taxon>
        <taxon>Oceanospirillales</taxon>
        <taxon>Halomonadaceae</taxon>
        <taxon>Halomonas</taxon>
    </lineage>
</organism>
<feature type="transmembrane region" description="Helical" evidence="3">
    <location>
        <begin position="58"/>
        <end position="79"/>
    </location>
</feature>
<accession>A0A9D2B5Q5</accession>
<feature type="transmembrane region" description="Helical" evidence="3">
    <location>
        <begin position="118"/>
        <end position="138"/>
    </location>
</feature>
<gene>
    <name evidence="5" type="ORF">H9854_08045</name>
</gene>
<dbReference type="PANTHER" id="PTHR43373:SF1">
    <property type="entry name" value="NA(+)_H(+) ANTIPORTER SUBUNIT A"/>
    <property type="match status" value="1"/>
</dbReference>
<keyword evidence="2 3" id="KW-0812">Transmembrane</keyword>